<gene>
    <name evidence="1" type="ORF">ILYODFUR_005069</name>
</gene>
<protein>
    <submittedName>
        <fullName evidence="1">Uncharacterized protein</fullName>
    </submittedName>
</protein>
<keyword evidence="2" id="KW-1185">Reference proteome</keyword>
<dbReference type="EMBL" id="JAHRIQ010000289">
    <property type="protein sequence ID" value="MEQ2220406.1"/>
    <property type="molecule type" value="Genomic_DNA"/>
</dbReference>
<reference evidence="1 2" key="1">
    <citation type="submission" date="2021-06" db="EMBL/GenBank/DDBJ databases">
        <authorList>
            <person name="Palmer J.M."/>
        </authorList>
    </citation>
    <scope>NUCLEOTIDE SEQUENCE [LARGE SCALE GENOMIC DNA]</scope>
    <source>
        <strain evidence="2">if_2019</strain>
        <tissue evidence="1">Muscle</tissue>
    </source>
</reference>
<accession>A0ABV0SJT2</accession>
<name>A0ABV0SJT2_9TELE</name>
<organism evidence="1 2">
    <name type="scientific">Ilyodon furcidens</name>
    <name type="common">goldbreast splitfin</name>
    <dbReference type="NCBI Taxonomy" id="33524"/>
    <lineage>
        <taxon>Eukaryota</taxon>
        <taxon>Metazoa</taxon>
        <taxon>Chordata</taxon>
        <taxon>Craniata</taxon>
        <taxon>Vertebrata</taxon>
        <taxon>Euteleostomi</taxon>
        <taxon>Actinopterygii</taxon>
        <taxon>Neopterygii</taxon>
        <taxon>Teleostei</taxon>
        <taxon>Neoteleostei</taxon>
        <taxon>Acanthomorphata</taxon>
        <taxon>Ovalentaria</taxon>
        <taxon>Atherinomorphae</taxon>
        <taxon>Cyprinodontiformes</taxon>
        <taxon>Goodeidae</taxon>
        <taxon>Ilyodon</taxon>
    </lineage>
</organism>
<comment type="caution">
    <text evidence="1">The sequence shown here is derived from an EMBL/GenBank/DDBJ whole genome shotgun (WGS) entry which is preliminary data.</text>
</comment>
<dbReference type="Proteomes" id="UP001482620">
    <property type="component" value="Unassembled WGS sequence"/>
</dbReference>
<evidence type="ECO:0000313" key="2">
    <source>
        <dbReference type="Proteomes" id="UP001482620"/>
    </source>
</evidence>
<proteinExistence type="predicted"/>
<sequence length="66" mass="6904">MASPCLPALPSPAAGSLLMPSGGTARLVRVVPHHPGSCNVGGRHPWVYQRFDLEGITLLDIKSAAE</sequence>
<evidence type="ECO:0000313" key="1">
    <source>
        <dbReference type="EMBL" id="MEQ2220406.1"/>
    </source>
</evidence>